<protein>
    <submittedName>
        <fullName evidence="3">Thioredoxin reductase</fullName>
    </submittedName>
</protein>
<organism evidence="3 4">
    <name type="scientific">Alkaliphilus peptidifermentans DSM 18978</name>
    <dbReference type="NCBI Taxonomy" id="1120976"/>
    <lineage>
        <taxon>Bacteria</taxon>
        <taxon>Bacillati</taxon>
        <taxon>Bacillota</taxon>
        <taxon>Clostridia</taxon>
        <taxon>Peptostreptococcales</taxon>
        <taxon>Natronincolaceae</taxon>
        <taxon>Alkaliphilus</taxon>
    </lineage>
</organism>
<dbReference type="Gene3D" id="3.50.50.60">
    <property type="entry name" value="FAD/NAD(P)-binding domain"/>
    <property type="match status" value="2"/>
</dbReference>
<evidence type="ECO:0000256" key="1">
    <source>
        <dbReference type="ARBA" id="ARBA00023002"/>
    </source>
</evidence>
<dbReference type="PANTHER" id="PTHR42949:SF3">
    <property type="entry name" value="ANAEROBIC GLYCEROL-3-PHOSPHATE DEHYDROGENASE SUBUNIT B"/>
    <property type="match status" value="1"/>
</dbReference>
<keyword evidence="4" id="KW-1185">Reference proteome</keyword>
<evidence type="ECO:0000313" key="3">
    <source>
        <dbReference type="EMBL" id="SCY67156.1"/>
    </source>
</evidence>
<dbReference type="GO" id="GO:0016491">
    <property type="term" value="F:oxidoreductase activity"/>
    <property type="evidence" value="ECO:0007669"/>
    <property type="project" value="UniProtKB-KW"/>
</dbReference>
<dbReference type="EMBL" id="FMUS01000012">
    <property type="protein sequence ID" value="SCY67156.1"/>
    <property type="molecule type" value="Genomic_DNA"/>
</dbReference>
<dbReference type="InterPro" id="IPR023753">
    <property type="entry name" value="FAD/NAD-binding_dom"/>
</dbReference>
<dbReference type="InterPro" id="IPR051691">
    <property type="entry name" value="Metab_Enz_Cyan_OpOx_G3PDH"/>
</dbReference>
<dbReference type="Proteomes" id="UP000198636">
    <property type="component" value="Unassembled WGS sequence"/>
</dbReference>
<name>A0A1G5HTP0_9FIRM</name>
<feature type="domain" description="FAD/NAD(P)-binding" evidence="2">
    <location>
        <begin position="4"/>
        <end position="297"/>
    </location>
</feature>
<dbReference type="AlphaFoldDB" id="A0A1G5HTP0"/>
<dbReference type="OrthoDB" id="9776839at2"/>
<reference evidence="3 4" key="1">
    <citation type="submission" date="2016-10" db="EMBL/GenBank/DDBJ databases">
        <authorList>
            <person name="de Groot N.N."/>
        </authorList>
    </citation>
    <scope>NUCLEOTIDE SEQUENCE [LARGE SCALE GENOMIC DNA]</scope>
    <source>
        <strain evidence="3 4">DSM 18978</strain>
    </source>
</reference>
<dbReference type="SUPFAM" id="SSF51905">
    <property type="entry name" value="FAD/NAD(P)-binding domain"/>
    <property type="match status" value="1"/>
</dbReference>
<gene>
    <name evidence="3" type="ORF">SAMN03080606_02134</name>
</gene>
<dbReference type="InterPro" id="IPR036188">
    <property type="entry name" value="FAD/NAD-bd_sf"/>
</dbReference>
<proteinExistence type="predicted"/>
<accession>A0A1G5HTP0</accession>
<dbReference type="PRINTS" id="PR00469">
    <property type="entry name" value="PNDRDTASEII"/>
</dbReference>
<evidence type="ECO:0000313" key="4">
    <source>
        <dbReference type="Proteomes" id="UP000198636"/>
    </source>
</evidence>
<dbReference type="PRINTS" id="PR00368">
    <property type="entry name" value="FADPNR"/>
</dbReference>
<dbReference type="RefSeq" id="WP_091543161.1">
    <property type="nucleotide sequence ID" value="NZ_FMUS01000012.1"/>
</dbReference>
<dbReference type="PANTHER" id="PTHR42949">
    <property type="entry name" value="ANAEROBIC GLYCEROL-3-PHOSPHATE DEHYDROGENASE SUBUNIT B"/>
    <property type="match status" value="1"/>
</dbReference>
<sequence length="421" mass="46347">MLNYDIVVIGGGPAGLAAAIEAKNNGVNRILVIERDRELGGILQQCIHNGFGLHIFKEELTGPEYAERFIEELLEMGIEYKLDTMVLDVSSDKVIYAMNTTEGILNIQAKAIVLAMGCRERTRGAINIPGTRPAGIFTAGTAQRFVNMEGYMVGKKVVILGSGDIGLIMARRMTLEGAEVKAVVELMPYSGGLTRNIVQCLDDYNIPLFLSHTITNIKGKSRIEEVTVAKVDENRRPIPGTEKVFDCDTLLLSVGLIPENELSQNAGVQIHPLTGGPIVNESMETSIGGIFACGNVLHVHDLVDWVTEESRRAGKNAARYVKDELVYNGAAIKTETGYGVRYIVPQEVRVENIEDNLQLMMRVSDVYRSAKMVIKLDDEVYKKIKKNHLAPAEMESVNIPVKDLINKDFKTITVALEVEEG</sequence>
<evidence type="ECO:0000259" key="2">
    <source>
        <dbReference type="Pfam" id="PF07992"/>
    </source>
</evidence>
<keyword evidence="1" id="KW-0560">Oxidoreductase</keyword>
<dbReference type="Pfam" id="PF07992">
    <property type="entry name" value="Pyr_redox_2"/>
    <property type="match status" value="1"/>
</dbReference>
<dbReference type="STRING" id="1120976.SAMN03080606_02134"/>